<keyword evidence="1" id="KW-1133">Transmembrane helix</keyword>
<dbReference type="InterPro" id="IPR036513">
    <property type="entry name" value="STAS_dom_sf"/>
</dbReference>
<accession>A0A1Y0HH82</accession>
<feature type="transmembrane region" description="Helical" evidence="1">
    <location>
        <begin position="348"/>
        <end position="371"/>
    </location>
</feature>
<feature type="transmembrane region" description="Helical" evidence="1">
    <location>
        <begin position="130"/>
        <end position="149"/>
    </location>
</feature>
<dbReference type="AlphaFoldDB" id="A0A1Y0HH82"/>
<evidence type="ECO:0000313" key="2">
    <source>
        <dbReference type="EMBL" id="ARU47320.1"/>
    </source>
</evidence>
<comment type="similarity">
    <text evidence="1">Belongs to the MlaE permease family.</text>
</comment>
<dbReference type="RefSeq" id="WP_087437434.1">
    <property type="nucleotide sequence ID" value="NZ_CP021416.1"/>
</dbReference>
<keyword evidence="3" id="KW-1185">Reference proteome</keyword>
<dbReference type="EMBL" id="CP021416">
    <property type="protein sequence ID" value="ARU47320.1"/>
    <property type="molecule type" value="Genomic_DNA"/>
</dbReference>
<dbReference type="Proteomes" id="UP000196005">
    <property type="component" value="Chromosome"/>
</dbReference>
<feature type="transmembrane region" description="Helical" evidence="1">
    <location>
        <begin position="169"/>
        <end position="187"/>
    </location>
</feature>
<dbReference type="InterPro" id="IPR030802">
    <property type="entry name" value="Permease_MalE"/>
</dbReference>
<dbReference type="GO" id="GO:0043190">
    <property type="term" value="C:ATP-binding cassette (ABC) transporter complex"/>
    <property type="evidence" value="ECO:0007669"/>
    <property type="project" value="InterPro"/>
</dbReference>
<organism evidence="2 3">
    <name type="scientific">Sulfurospirillum diekertiae</name>
    <dbReference type="NCBI Taxonomy" id="1854492"/>
    <lineage>
        <taxon>Bacteria</taxon>
        <taxon>Pseudomonadati</taxon>
        <taxon>Campylobacterota</taxon>
        <taxon>Epsilonproteobacteria</taxon>
        <taxon>Campylobacterales</taxon>
        <taxon>Sulfurospirillaceae</taxon>
        <taxon>Sulfurospirillum</taxon>
    </lineage>
</organism>
<dbReference type="Gene3D" id="3.30.750.24">
    <property type="entry name" value="STAS domain"/>
    <property type="match status" value="1"/>
</dbReference>
<protein>
    <submittedName>
        <fullName evidence="2">Phospholipid ABC transporter permease protein MlaE</fullName>
    </submittedName>
</protein>
<dbReference type="OrthoDB" id="9805022at2"/>
<proteinExistence type="inferred from homology"/>
<dbReference type="KEGG" id="suls:Sdiek1_0137"/>
<dbReference type="InterPro" id="IPR003453">
    <property type="entry name" value="ABC_MlaE_roteobac"/>
</dbReference>
<keyword evidence="1" id="KW-0472">Membrane</keyword>
<keyword evidence="1" id="KW-0812">Transmembrane</keyword>
<dbReference type="PANTHER" id="PTHR30188:SF3">
    <property type="entry name" value="ABC TRANSPORTER PERMEASE"/>
    <property type="match status" value="1"/>
</dbReference>
<sequence>MKREPSLQITQSGDHFSVALQGVWVKESIQKLELAFNTLTCQPKATYTIDLSRIKDFDTYGIMLILHHVKQLEAHDCTVEKIGASTSLEKLLSVCEMNYPKEKIQEPKEIFILSYLENVGKLAFEGYKTLATFFSFTGELAHFVLAAFLKPQTIRLKATLYHIEQSGAGALPIILLTSFLIGIVIAYQGATQLEKFGANIFIVEMVTISAVRELAPLLTAIVIAGRSASAYAAQIGVMKITDEVDAMSSMGFSPWNFLVLPRLFALIISLPLLVFFADIVSIFGGMVIATTKLDVSFVEFIDRIKATVALKHLIIGLIKAPIFGCIIATIGCFRGFQIDSSTESVGKYTTISVVNAIFWVIAMDAIISVLLTELGL</sequence>
<evidence type="ECO:0000313" key="3">
    <source>
        <dbReference type="Proteomes" id="UP000196005"/>
    </source>
</evidence>
<dbReference type="SUPFAM" id="SSF52091">
    <property type="entry name" value="SpoIIaa-like"/>
    <property type="match status" value="1"/>
</dbReference>
<dbReference type="Pfam" id="PF02405">
    <property type="entry name" value="MlaE"/>
    <property type="match status" value="1"/>
</dbReference>
<dbReference type="GO" id="GO:0005548">
    <property type="term" value="F:phospholipid transporter activity"/>
    <property type="evidence" value="ECO:0007669"/>
    <property type="project" value="TreeGrafter"/>
</dbReference>
<feature type="transmembrane region" description="Helical" evidence="1">
    <location>
        <begin position="309"/>
        <end position="336"/>
    </location>
</feature>
<evidence type="ECO:0000256" key="1">
    <source>
        <dbReference type="RuleBase" id="RU362044"/>
    </source>
</evidence>
<name>A0A1Y0HH82_9BACT</name>
<reference evidence="3" key="1">
    <citation type="submission" date="2017-05" db="EMBL/GenBank/DDBJ databases">
        <title>Dechlorination kinetics govern the competition between two new strains of the genus Sulfurospirillum.</title>
        <authorList>
            <person name="Buttet G.F."/>
            <person name="Murray A.M."/>
            <person name="Goris T."/>
            <person name="Burion M."/>
            <person name="Lin B."/>
            <person name="Rolle M."/>
            <person name="Maillard J."/>
        </authorList>
    </citation>
    <scope>NUCLEOTIDE SEQUENCE [LARGE SCALE GENOMIC DNA]</scope>
    <source>
        <strain evidence="3">SL2-1</strain>
    </source>
</reference>
<gene>
    <name evidence="2" type="ORF">Sdiek1_0137</name>
</gene>
<dbReference type="PANTHER" id="PTHR30188">
    <property type="entry name" value="ABC TRANSPORTER PERMEASE PROTEIN-RELATED"/>
    <property type="match status" value="1"/>
</dbReference>
<feature type="transmembrane region" description="Helical" evidence="1">
    <location>
        <begin position="263"/>
        <end position="289"/>
    </location>
</feature>
<dbReference type="NCBIfam" id="TIGR00056">
    <property type="entry name" value="MlaE family lipid ABC transporter permease subunit"/>
    <property type="match status" value="1"/>
</dbReference>